<organism evidence="2 3">
    <name type="scientific">Sorghum bicolor</name>
    <name type="common">Sorghum</name>
    <name type="synonym">Sorghum vulgare</name>
    <dbReference type="NCBI Taxonomy" id="4558"/>
    <lineage>
        <taxon>Eukaryota</taxon>
        <taxon>Viridiplantae</taxon>
        <taxon>Streptophyta</taxon>
        <taxon>Embryophyta</taxon>
        <taxon>Tracheophyta</taxon>
        <taxon>Spermatophyta</taxon>
        <taxon>Magnoliopsida</taxon>
        <taxon>Liliopsida</taxon>
        <taxon>Poales</taxon>
        <taxon>Poaceae</taxon>
        <taxon>PACMAD clade</taxon>
        <taxon>Panicoideae</taxon>
        <taxon>Andropogonodae</taxon>
        <taxon>Andropogoneae</taxon>
        <taxon>Sorghinae</taxon>
        <taxon>Sorghum</taxon>
    </lineage>
</organism>
<feature type="chain" id="PRO_5008589256" description="Knottin scorpion toxin-like domain-containing protein" evidence="1">
    <location>
        <begin position="27"/>
        <end position="98"/>
    </location>
</feature>
<name>A0A1B6PTH2_SORBI</name>
<dbReference type="EMBL" id="CM000764">
    <property type="protein sequence ID" value="KXG28960.1"/>
    <property type="molecule type" value="Genomic_DNA"/>
</dbReference>
<feature type="signal peptide" evidence="1">
    <location>
        <begin position="1"/>
        <end position="26"/>
    </location>
</feature>
<dbReference type="InParanoid" id="A0A1B6PTH2"/>
<keyword evidence="1" id="KW-0732">Signal</keyword>
<evidence type="ECO:0000313" key="2">
    <source>
        <dbReference type="EMBL" id="KXG28960.1"/>
    </source>
</evidence>
<accession>A0A1B6PTH2</accession>
<reference evidence="3" key="2">
    <citation type="journal article" date="2018" name="Plant J.">
        <title>The Sorghum bicolor reference genome: improved assembly, gene annotations, a transcriptome atlas, and signatures of genome organization.</title>
        <authorList>
            <person name="McCormick R.F."/>
            <person name="Truong S.K."/>
            <person name="Sreedasyam A."/>
            <person name="Jenkins J."/>
            <person name="Shu S."/>
            <person name="Sims D."/>
            <person name="Kennedy M."/>
            <person name="Amirebrahimi M."/>
            <person name="Weers B.D."/>
            <person name="McKinley B."/>
            <person name="Mattison A."/>
            <person name="Morishige D.T."/>
            <person name="Grimwood J."/>
            <person name="Schmutz J."/>
            <person name="Mullet J.E."/>
        </authorList>
    </citation>
    <scope>NUCLEOTIDE SEQUENCE [LARGE SCALE GENOMIC DNA]</scope>
    <source>
        <strain evidence="3">cv. BTx623</strain>
    </source>
</reference>
<keyword evidence="3" id="KW-1185">Reference proteome</keyword>
<proteinExistence type="predicted"/>
<protein>
    <recommendedName>
        <fullName evidence="4">Knottin scorpion toxin-like domain-containing protein</fullName>
    </recommendedName>
</protein>
<evidence type="ECO:0000313" key="3">
    <source>
        <dbReference type="Proteomes" id="UP000000768"/>
    </source>
</evidence>
<gene>
    <name evidence="2" type="ORF">SORBI_3005G189800</name>
</gene>
<sequence length="98" mass="10471">MASKMIITAAAAALILSFLLPSEVVGRGHAGKCRAWRNQVPECRTLISCIRRCQDEGNKTGFCDSNKICMCTSCSDDELQVGQRSSSLLPPAPEPTGA</sequence>
<dbReference type="AlphaFoldDB" id="A0A1B6PTH2"/>
<evidence type="ECO:0000256" key="1">
    <source>
        <dbReference type="SAM" id="SignalP"/>
    </source>
</evidence>
<dbReference type="Proteomes" id="UP000000768">
    <property type="component" value="Chromosome 5"/>
</dbReference>
<evidence type="ECO:0008006" key="4">
    <source>
        <dbReference type="Google" id="ProtNLM"/>
    </source>
</evidence>
<reference evidence="2 3" key="1">
    <citation type="journal article" date="2009" name="Nature">
        <title>The Sorghum bicolor genome and the diversification of grasses.</title>
        <authorList>
            <person name="Paterson A.H."/>
            <person name="Bowers J.E."/>
            <person name="Bruggmann R."/>
            <person name="Dubchak I."/>
            <person name="Grimwood J."/>
            <person name="Gundlach H."/>
            <person name="Haberer G."/>
            <person name="Hellsten U."/>
            <person name="Mitros T."/>
            <person name="Poliakov A."/>
            <person name="Schmutz J."/>
            <person name="Spannagl M."/>
            <person name="Tang H."/>
            <person name="Wang X."/>
            <person name="Wicker T."/>
            <person name="Bharti A.K."/>
            <person name="Chapman J."/>
            <person name="Feltus F.A."/>
            <person name="Gowik U."/>
            <person name="Grigoriev I.V."/>
            <person name="Lyons E."/>
            <person name="Maher C.A."/>
            <person name="Martis M."/>
            <person name="Narechania A."/>
            <person name="Otillar R.P."/>
            <person name="Penning B.W."/>
            <person name="Salamov A.A."/>
            <person name="Wang Y."/>
            <person name="Zhang L."/>
            <person name="Carpita N.C."/>
            <person name="Freeling M."/>
            <person name="Gingle A.R."/>
            <person name="Hash C.T."/>
            <person name="Keller B."/>
            <person name="Klein P."/>
            <person name="Kresovich S."/>
            <person name="McCann M.C."/>
            <person name="Ming R."/>
            <person name="Peterson D.G."/>
            <person name="Mehboob-ur-Rahman"/>
            <person name="Ware D."/>
            <person name="Westhoff P."/>
            <person name="Mayer K.F."/>
            <person name="Messing J."/>
            <person name="Rokhsar D.S."/>
        </authorList>
    </citation>
    <scope>NUCLEOTIDE SEQUENCE [LARGE SCALE GENOMIC DNA]</scope>
    <source>
        <strain evidence="3">cv. BTx623</strain>
    </source>
</reference>
<dbReference type="Gramene" id="KXG28960">
    <property type="protein sequence ID" value="KXG28960"/>
    <property type="gene ID" value="SORBI_3005G189800"/>
</dbReference>